<keyword evidence="4 6" id="KW-1133">Transmembrane helix</keyword>
<evidence type="ECO:0000256" key="3">
    <source>
        <dbReference type="ARBA" id="ARBA00022692"/>
    </source>
</evidence>
<name>A0A6N6N290_9BACT</name>
<dbReference type="RefSeq" id="WP_151150932.1">
    <property type="nucleotide sequence ID" value="NZ_WAIE01000003.1"/>
</dbReference>
<gene>
    <name evidence="7" type="ORF">F8A88_09650</name>
</gene>
<keyword evidence="2" id="KW-1003">Cell membrane</keyword>
<evidence type="ECO:0000313" key="8">
    <source>
        <dbReference type="Proteomes" id="UP000438699"/>
    </source>
</evidence>
<dbReference type="EMBL" id="WAIE01000003">
    <property type="protein sequence ID" value="KAB1441840.1"/>
    <property type="molecule type" value="Genomic_DNA"/>
</dbReference>
<evidence type="ECO:0000256" key="1">
    <source>
        <dbReference type="ARBA" id="ARBA00004651"/>
    </source>
</evidence>
<dbReference type="AlphaFoldDB" id="A0A6N6N290"/>
<keyword evidence="3 6" id="KW-0812">Transmembrane</keyword>
<evidence type="ECO:0000313" key="7">
    <source>
        <dbReference type="EMBL" id="KAB1441840.1"/>
    </source>
</evidence>
<sequence length="139" mass="15281">MTIRQKIDRFLYARGFVHDEVRNLMRSQLCFSLGLAIGLLGVTLGSAWSLAFAAGAVVITLNFWALARIVQQLIYVQKGAVFTLLVIFYGKLILSGVVLYLVLGVWRLPVWGLVAGLSTVVVNITAWGLKNFGQNKPDA</sequence>
<comment type="subcellular location">
    <subcellularLocation>
        <location evidence="1">Cell membrane</location>
        <topology evidence="1">Multi-pass membrane protein</topology>
    </subcellularLocation>
</comment>
<organism evidence="7 8">
    <name type="scientific">Pseudodesulfovibrio senegalensis</name>
    <dbReference type="NCBI Taxonomy" id="1721087"/>
    <lineage>
        <taxon>Bacteria</taxon>
        <taxon>Pseudomonadati</taxon>
        <taxon>Thermodesulfobacteriota</taxon>
        <taxon>Desulfovibrionia</taxon>
        <taxon>Desulfovibrionales</taxon>
        <taxon>Desulfovibrionaceae</taxon>
    </lineage>
</organism>
<accession>A0A6N6N290</accession>
<comment type="caution">
    <text evidence="7">The sequence shown here is derived from an EMBL/GenBank/DDBJ whole genome shotgun (WGS) entry which is preliminary data.</text>
</comment>
<reference evidence="7 8" key="1">
    <citation type="journal article" date="2017" name="Int. J. Syst. Evol. Microbiol.">
        <title>Desulfovibrio senegalensis sp. nov., a mesophilic sulfate reducer isolated from marine sediment.</title>
        <authorList>
            <person name="Thioye A."/>
            <person name="Gam Z.B.A."/>
            <person name="Mbengue M."/>
            <person name="Cayol J.L."/>
            <person name="Joseph-Bartoli M."/>
            <person name="Toure-Kane C."/>
            <person name="Labat M."/>
        </authorList>
    </citation>
    <scope>NUCLEOTIDE SEQUENCE [LARGE SCALE GENOMIC DNA]</scope>
    <source>
        <strain evidence="7 8">DSM 101509</strain>
    </source>
</reference>
<evidence type="ECO:0000256" key="2">
    <source>
        <dbReference type="ARBA" id="ARBA00022475"/>
    </source>
</evidence>
<feature type="transmembrane region" description="Helical" evidence="6">
    <location>
        <begin position="108"/>
        <end position="129"/>
    </location>
</feature>
<protein>
    <recommendedName>
        <fullName evidence="9">ATP synthase subunit I</fullName>
    </recommendedName>
</protein>
<dbReference type="Pfam" id="PF03899">
    <property type="entry name" value="ATP-synt_I"/>
    <property type="match status" value="1"/>
</dbReference>
<feature type="transmembrane region" description="Helical" evidence="6">
    <location>
        <begin position="48"/>
        <end position="67"/>
    </location>
</feature>
<dbReference type="OrthoDB" id="5471190at2"/>
<evidence type="ECO:0000256" key="5">
    <source>
        <dbReference type="ARBA" id="ARBA00023136"/>
    </source>
</evidence>
<dbReference type="GO" id="GO:0005886">
    <property type="term" value="C:plasma membrane"/>
    <property type="evidence" value="ECO:0007669"/>
    <property type="project" value="UniProtKB-SubCell"/>
</dbReference>
<dbReference type="InterPro" id="IPR005598">
    <property type="entry name" value="ATP_synth_I"/>
</dbReference>
<proteinExistence type="predicted"/>
<evidence type="ECO:0000256" key="4">
    <source>
        <dbReference type="ARBA" id="ARBA00022989"/>
    </source>
</evidence>
<evidence type="ECO:0008006" key="9">
    <source>
        <dbReference type="Google" id="ProtNLM"/>
    </source>
</evidence>
<keyword evidence="8" id="KW-1185">Reference proteome</keyword>
<evidence type="ECO:0000256" key="6">
    <source>
        <dbReference type="SAM" id="Phobius"/>
    </source>
</evidence>
<feature type="transmembrane region" description="Helical" evidence="6">
    <location>
        <begin position="79"/>
        <end position="102"/>
    </location>
</feature>
<keyword evidence="5 6" id="KW-0472">Membrane</keyword>
<dbReference type="Proteomes" id="UP000438699">
    <property type="component" value="Unassembled WGS sequence"/>
</dbReference>